<dbReference type="Pfam" id="PF05016">
    <property type="entry name" value="ParE_toxin"/>
    <property type="match status" value="1"/>
</dbReference>
<evidence type="ECO:0000313" key="4">
    <source>
        <dbReference type="Proteomes" id="UP000187891"/>
    </source>
</evidence>
<organism evidence="3 4">
    <name type="scientific">Agrobacterium rosae</name>
    <dbReference type="NCBI Taxonomy" id="1972867"/>
    <lineage>
        <taxon>Bacteria</taxon>
        <taxon>Pseudomonadati</taxon>
        <taxon>Pseudomonadota</taxon>
        <taxon>Alphaproteobacteria</taxon>
        <taxon>Hyphomicrobiales</taxon>
        <taxon>Rhizobiaceae</taxon>
        <taxon>Rhizobium/Agrobacterium group</taxon>
        <taxon>Agrobacterium</taxon>
    </lineage>
</organism>
<gene>
    <name evidence="3" type="primary">parE1</name>
    <name evidence="3" type="ORF">DSM25559_4753</name>
</gene>
<dbReference type="STRING" id="1907666.DSM25559_4753"/>
<dbReference type="AlphaFoldDB" id="A0A1R3U1H1"/>
<dbReference type="Gene3D" id="3.30.2310.20">
    <property type="entry name" value="RelE-like"/>
    <property type="match status" value="1"/>
</dbReference>
<dbReference type="Proteomes" id="UP000187891">
    <property type="component" value="Unassembled WGS sequence"/>
</dbReference>
<proteinExistence type="inferred from homology"/>
<name>A0A1R3U1H1_9HYPH</name>
<evidence type="ECO:0000256" key="1">
    <source>
        <dbReference type="ARBA" id="ARBA00022649"/>
    </source>
</evidence>
<accession>A0A1R3U1H1</accession>
<evidence type="ECO:0000313" key="3">
    <source>
        <dbReference type="EMBL" id="SCX35031.1"/>
    </source>
</evidence>
<dbReference type="InterPro" id="IPR007712">
    <property type="entry name" value="RelE/ParE_toxin"/>
</dbReference>
<dbReference type="InterPro" id="IPR035093">
    <property type="entry name" value="RelE/ParE_toxin_dom_sf"/>
</dbReference>
<dbReference type="InterPro" id="IPR028344">
    <property type="entry name" value="ParE1/4"/>
</dbReference>
<dbReference type="PIRSF" id="PIRSF029218">
    <property type="entry name" value="ParE"/>
    <property type="match status" value="1"/>
</dbReference>
<keyword evidence="1" id="KW-1277">Toxin-antitoxin system</keyword>
<comment type="similarity">
    <text evidence="2">Belongs to the RelE toxin family.</text>
</comment>
<dbReference type="RefSeq" id="WP_077122727.1">
    <property type="nucleotide sequence ID" value="NZ_FMUE01000018.1"/>
</dbReference>
<dbReference type="EMBL" id="FMUE01000018">
    <property type="protein sequence ID" value="SCX35031.1"/>
    <property type="molecule type" value="Genomic_DNA"/>
</dbReference>
<sequence length="95" mass="11072">MRAYRLTPKAQIDLELIWDYTEKSWGVSQAEVYVQSIRKTLEGLADGSVISQSAEHIRKKYRKSLIGSHIIFFKENNNAVEVVRILHHRMDTSRL</sequence>
<protein>
    <recommendedName>
        <fullName evidence="2">Toxin</fullName>
    </recommendedName>
</protein>
<reference evidence="4" key="1">
    <citation type="submission" date="2016-10" db="EMBL/GenBank/DDBJ databases">
        <authorList>
            <person name="Wibberg D."/>
        </authorList>
    </citation>
    <scope>NUCLEOTIDE SEQUENCE [LARGE SCALE GENOMIC DNA]</scope>
</reference>
<evidence type="ECO:0000256" key="2">
    <source>
        <dbReference type="PIRNR" id="PIRNR029218"/>
    </source>
</evidence>